<proteinExistence type="predicted"/>
<keyword evidence="3" id="KW-1185">Reference proteome</keyword>
<reference evidence="2 3" key="1">
    <citation type="submission" date="2018-11" db="EMBL/GenBank/DDBJ databases">
        <title>Pseudaminobacter arsenicus sp. nov., an arsenic-resistant bacterium isolated from arsenic-rich aquifers.</title>
        <authorList>
            <person name="Mu Y."/>
        </authorList>
    </citation>
    <scope>NUCLEOTIDE SEQUENCE [LARGE SCALE GENOMIC DNA]</scope>
    <source>
        <strain evidence="2 3">CB3</strain>
    </source>
</reference>
<evidence type="ECO:0000313" key="3">
    <source>
        <dbReference type="Proteomes" id="UP000281647"/>
    </source>
</evidence>
<feature type="transmembrane region" description="Helical" evidence="1">
    <location>
        <begin position="21"/>
        <end position="45"/>
    </location>
</feature>
<comment type="caution">
    <text evidence="2">The sequence shown here is derived from an EMBL/GenBank/DDBJ whole genome shotgun (WGS) entry which is preliminary data.</text>
</comment>
<gene>
    <name evidence="2" type="ORF">EET67_09930</name>
</gene>
<accession>A0A432V6W9</accession>
<keyword evidence="1" id="KW-1133">Transmembrane helix</keyword>
<evidence type="ECO:0000256" key="1">
    <source>
        <dbReference type="SAM" id="Phobius"/>
    </source>
</evidence>
<organism evidence="2 3">
    <name type="scientific">Borborobacter arsenicus</name>
    <dbReference type="NCBI Taxonomy" id="1851146"/>
    <lineage>
        <taxon>Bacteria</taxon>
        <taxon>Pseudomonadati</taxon>
        <taxon>Pseudomonadota</taxon>
        <taxon>Alphaproteobacteria</taxon>
        <taxon>Hyphomicrobiales</taxon>
        <taxon>Phyllobacteriaceae</taxon>
        <taxon>Borborobacter</taxon>
    </lineage>
</organism>
<sequence>MRKVLDIAKRFRDDEDGAAMVEYTILLGIITAVVITSVIAVGTWVGGQWTFLQGKLESVPDPV</sequence>
<dbReference type="RefSeq" id="WP_128626795.1">
    <property type="nucleotide sequence ID" value="NZ_RKST01000008.1"/>
</dbReference>
<dbReference type="AlphaFoldDB" id="A0A432V6W9"/>
<evidence type="ECO:0000313" key="2">
    <source>
        <dbReference type="EMBL" id="RUM97924.1"/>
    </source>
</evidence>
<name>A0A432V6W9_9HYPH</name>
<keyword evidence="1" id="KW-0472">Membrane</keyword>
<keyword evidence="1" id="KW-0812">Transmembrane</keyword>
<dbReference type="Proteomes" id="UP000281647">
    <property type="component" value="Unassembled WGS sequence"/>
</dbReference>
<dbReference type="EMBL" id="RKST01000008">
    <property type="protein sequence ID" value="RUM97924.1"/>
    <property type="molecule type" value="Genomic_DNA"/>
</dbReference>
<protein>
    <submittedName>
        <fullName evidence="2">Flp family type IVb pilin</fullName>
    </submittedName>
</protein>